<comment type="caution">
    <text evidence="1">The sequence shown here is derived from an EMBL/GenBank/DDBJ whole genome shotgun (WGS) entry which is preliminary data.</text>
</comment>
<evidence type="ECO:0000313" key="2">
    <source>
        <dbReference type="Proteomes" id="UP000299102"/>
    </source>
</evidence>
<name>A0A4C1TIM4_EUMVA</name>
<organism evidence="1 2">
    <name type="scientific">Eumeta variegata</name>
    <name type="common">Bagworm moth</name>
    <name type="synonym">Eumeta japonica</name>
    <dbReference type="NCBI Taxonomy" id="151549"/>
    <lineage>
        <taxon>Eukaryota</taxon>
        <taxon>Metazoa</taxon>
        <taxon>Ecdysozoa</taxon>
        <taxon>Arthropoda</taxon>
        <taxon>Hexapoda</taxon>
        <taxon>Insecta</taxon>
        <taxon>Pterygota</taxon>
        <taxon>Neoptera</taxon>
        <taxon>Endopterygota</taxon>
        <taxon>Lepidoptera</taxon>
        <taxon>Glossata</taxon>
        <taxon>Ditrysia</taxon>
        <taxon>Tineoidea</taxon>
        <taxon>Psychidae</taxon>
        <taxon>Oiketicinae</taxon>
        <taxon>Eumeta</taxon>
    </lineage>
</organism>
<evidence type="ECO:0000313" key="1">
    <source>
        <dbReference type="EMBL" id="GBP14036.1"/>
    </source>
</evidence>
<gene>
    <name evidence="1" type="ORF">EVAR_102720_1</name>
</gene>
<accession>A0A4C1TIM4</accession>
<protein>
    <submittedName>
        <fullName evidence="1">Uncharacterized protein</fullName>
    </submittedName>
</protein>
<dbReference type="AlphaFoldDB" id="A0A4C1TIM4"/>
<dbReference type="Proteomes" id="UP000299102">
    <property type="component" value="Unassembled WGS sequence"/>
</dbReference>
<sequence>MCNRKSRQYELDKTENERLDQFVSVDTSRDGTTSHLGILIIDIFNDLSLMPYGGYRDVNLFVARLYRIRFANVSSGNHDRCGRTDGENNNKPHAVGMTPALGRSALHSSWFAAHPCYPCRYRYVYFNLSAFVYSITAEGKYRERVRDSSVDKDHTCAMRNTLESDATSR</sequence>
<reference evidence="1 2" key="1">
    <citation type="journal article" date="2019" name="Commun. Biol.">
        <title>The bagworm genome reveals a unique fibroin gene that provides high tensile strength.</title>
        <authorList>
            <person name="Kono N."/>
            <person name="Nakamura H."/>
            <person name="Ohtoshi R."/>
            <person name="Tomita M."/>
            <person name="Numata K."/>
            <person name="Arakawa K."/>
        </authorList>
    </citation>
    <scope>NUCLEOTIDE SEQUENCE [LARGE SCALE GENOMIC DNA]</scope>
</reference>
<dbReference type="EMBL" id="BGZK01000061">
    <property type="protein sequence ID" value="GBP14036.1"/>
    <property type="molecule type" value="Genomic_DNA"/>
</dbReference>
<proteinExistence type="predicted"/>
<keyword evidence="2" id="KW-1185">Reference proteome</keyword>